<name>A0A0M4DAY7_9BACT</name>
<evidence type="ECO:0000256" key="7">
    <source>
        <dbReference type="SAM" id="Phobius"/>
    </source>
</evidence>
<dbReference type="Pfam" id="PF02518">
    <property type="entry name" value="HATPase_c"/>
    <property type="match status" value="1"/>
</dbReference>
<evidence type="ECO:0000256" key="3">
    <source>
        <dbReference type="ARBA" id="ARBA00022553"/>
    </source>
</evidence>
<dbReference type="Gene3D" id="3.30.565.10">
    <property type="entry name" value="Histidine kinase-like ATPase, C-terminal domain"/>
    <property type="match status" value="1"/>
</dbReference>
<organism evidence="9 10">
    <name type="scientific">Desulfuromonas soudanensis</name>
    <dbReference type="NCBI Taxonomy" id="1603606"/>
    <lineage>
        <taxon>Bacteria</taxon>
        <taxon>Pseudomonadati</taxon>
        <taxon>Thermodesulfobacteriota</taxon>
        <taxon>Desulfuromonadia</taxon>
        <taxon>Desulfuromonadales</taxon>
        <taxon>Desulfuromonadaceae</taxon>
        <taxon>Desulfuromonas</taxon>
    </lineage>
</organism>
<dbReference type="InterPro" id="IPR005467">
    <property type="entry name" value="His_kinase_dom"/>
</dbReference>
<evidence type="ECO:0000256" key="1">
    <source>
        <dbReference type="ARBA" id="ARBA00000085"/>
    </source>
</evidence>
<dbReference type="PATRIC" id="fig|1603606.3.peg.2898"/>
<feature type="transmembrane region" description="Helical" evidence="7">
    <location>
        <begin position="57"/>
        <end position="81"/>
    </location>
</feature>
<dbReference type="InterPro" id="IPR003661">
    <property type="entry name" value="HisK_dim/P_dom"/>
</dbReference>
<dbReference type="CDD" id="cd00082">
    <property type="entry name" value="HisKA"/>
    <property type="match status" value="1"/>
</dbReference>
<evidence type="ECO:0000256" key="6">
    <source>
        <dbReference type="ARBA" id="ARBA00023012"/>
    </source>
</evidence>
<keyword evidence="4" id="KW-0808">Transferase</keyword>
<proteinExistence type="predicted"/>
<dbReference type="Gene3D" id="1.10.287.130">
    <property type="match status" value="1"/>
</dbReference>
<dbReference type="GO" id="GO:0000155">
    <property type="term" value="F:phosphorelay sensor kinase activity"/>
    <property type="evidence" value="ECO:0007669"/>
    <property type="project" value="InterPro"/>
</dbReference>
<keyword evidence="6" id="KW-0902">Two-component regulatory system</keyword>
<dbReference type="EMBL" id="CP010802">
    <property type="protein sequence ID" value="ALC17417.1"/>
    <property type="molecule type" value="Genomic_DNA"/>
</dbReference>
<dbReference type="PANTHER" id="PTHR45453">
    <property type="entry name" value="PHOSPHATE REGULON SENSOR PROTEIN PHOR"/>
    <property type="match status" value="1"/>
</dbReference>
<evidence type="ECO:0000256" key="5">
    <source>
        <dbReference type="ARBA" id="ARBA00022777"/>
    </source>
</evidence>
<dbReference type="InterPro" id="IPR004358">
    <property type="entry name" value="Sig_transdc_His_kin-like_C"/>
</dbReference>
<dbReference type="GO" id="GO:0005886">
    <property type="term" value="C:plasma membrane"/>
    <property type="evidence" value="ECO:0007669"/>
    <property type="project" value="TreeGrafter"/>
</dbReference>
<dbReference type="KEGG" id="des:DSOUD_2666"/>
<keyword evidence="7" id="KW-1133">Transmembrane helix</keyword>
<evidence type="ECO:0000313" key="9">
    <source>
        <dbReference type="EMBL" id="ALC17417.1"/>
    </source>
</evidence>
<dbReference type="GO" id="GO:0004721">
    <property type="term" value="F:phosphoprotein phosphatase activity"/>
    <property type="evidence" value="ECO:0007669"/>
    <property type="project" value="TreeGrafter"/>
</dbReference>
<dbReference type="AlphaFoldDB" id="A0A0M4DAY7"/>
<accession>A0A0M4DAY7</accession>
<evidence type="ECO:0000259" key="8">
    <source>
        <dbReference type="PROSITE" id="PS50109"/>
    </source>
</evidence>
<keyword evidence="5 9" id="KW-0418">Kinase</keyword>
<dbReference type="SUPFAM" id="SSF47384">
    <property type="entry name" value="Homodimeric domain of signal transducing histidine kinase"/>
    <property type="match status" value="1"/>
</dbReference>
<reference evidence="9 10" key="1">
    <citation type="submission" date="2015-07" db="EMBL/GenBank/DDBJ databases">
        <title>Isolation and Genomic Characterization of a Novel Halophilic Metal-Reducing Deltaproteobacterium from the Deep Subsurface.</title>
        <authorList>
            <person name="Badalamenti J.P."/>
            <person name="Summers Z.M."/>
            <person name="Gralnick J.A."/>
            <person name="Bond D.R."/>
        </authorList>
    </citation>
    <scope>NUCLEOTIDE SEQUENCE [LARGE SCALE GENOMIC DNA]</scope>
    <source>
        <strain evidence="9 10">WTL</strain>
    </source>
</reference>
<sequence length="319" mass="36528">MKRFGRLFNPLMAIIGIQLLWILLVVFWISWFMGSHRRLRMIAEKYSPDLIQGGVDWFILVEGLVLLAAILAGVYVIFLYWRRQVALYRAQRDFIAQVTHELKSPLASLQLHLETIRRRKLSAEKMETFLDTMLADTDRLGTLINNMLTTQRLEQKGLKPNLKPCNISELVSGYFRPRQYSLPKAGRMELDIEPGLCALAEPDSLETVFRNLLENALLYASGPPRIRVHLYREGAYAHLSFADRGKGIEKHEQKKVFSMFYRVRPPGETIRGSGLGLFIIHTVVRLHRGKVWLESEGIGKGTTVHLLLPLVKDPPGSRQ</sequence>
<dbReference type="InterPro" id="IPR036890">
    <property type="entry name" value="HATPase_C_sf"/>
</dbReference>
<keyword evidence="10" id="KW-1185">Reference proteome</keyword>
<dbReference type="SMART" id="SM00387">
    <property type="entry name" value="HATPase_c"/>
    <property type="match status" value="1"/>
</dbReference>
<protein>
    <recommendedName>
        <fullName evidence="2">histidine kinase</fullName>
        <ecNumber evidence="2">2.7.13.3</ecNumber>
    </recommendedName>
</protein>
<dbReference type="RefSeq" id="WP_053551424.1">
    <property type="nucleotide sequence ID" value="NZ_CP010802.1"/>
</dbReference>
<keyword evidence="7" id="KW-0812">Transmembrane</keyword>
<feature type="transmembrane region" description="Helical" evidence="7">
    <location>
        <begin position="7"/>
        <end position="31"/>
    </location>
</feature>
<dbReference type="EC" id="2.7.13.3" evidence="2"/>
<dbReference type="PRINTS" id="PR00344">
    <property type="entry name" value="BCTRLSENSOR"/>
</dbReference>
<comment type="catalytic activity">
    <reaction evidence="1">
        <text>ATP + protein L-histidine = ADP + protein N-phospho-L-histidine.</text>
        <dbReference type="EC" id="2.7.13.3"/>
    </reaction>
</comment>
<dbReference type="OrthoDB" id="9804645at2"/>
<keyword evidence="3" id="KW-0597">Phosphoprotein</keyword>
<dbReference type="SUPFAM" id="SSF55874">
    <property type="entry name" value="ATPase domain of HSP90 chaperone/DNA topoisomerase II/histidine kinase"/>
    <property type="match status" value="1"/>
</dbReference>
<dbReference type="InterPro" id="IPR050351">
    <property type="entry name" value="BphY/WalK/GraS-like"/>
</dbReference>
<evidence type="ECO:0000256" key="2">
    <source>
        <dbReference type="ARBA" id="ARBA00012438"/>
    </source>
</evidence>
<dbReference type="Proteomes" id="UP000057158">
    <property type="component" value="Chromosome"/>
</dbReference>
<dbReference type="PROSITE" id="PS50109">
    <property type="entry name" value="HIS_KIN"/>
    <property type="match status" value="1"/>
</dbReference>
<dbReference type="Pfam" id="PF00512">
    <property type="entry name" value="HisKA"/>
    <property type="match status" value="1"/>
</dbReference>
<dbReference type="GO" id="GO:0016036">
    <property type="term" value="P:cellular response to phosphate starvation"/>
    <property type="evidence" value="ECO:0007669"/>
    <property type="project" value="TreeGrafter"/>
</dbReference>
<dbReference type="InterPro" id="IPR036097">
    <property type="entry name" value="HisK_dim/P_sf"/>
</dbReference>
<dbReference type="InterPro" id="IPR003594">
    <property type="entry name" value="HATPase_dom"/>
</dbReference>
<dbReference type="SMART" id="SM00388">
    <property type="entry name" value="HisKA"/>
    <property type="match status" value="1"/>
</dbReference>
<feature type="domain" description="Histidine kinase" evidence="8">
    <location>
        <begin position="97"/>
        <end position="312"/>
    </location>
</feature>
<dbReference type="STRING" id="1603606.DSOUD_2666"/>
<evidence type="ECO:0000313" key="10">
    <source>
        <dbReference type="Proteomes" id="UP000057158"/>
    </source>
</evidence>
<evidence type="ECO:0000256" key="4">
    <source>
        <dbReference type="ARBA" id="ARBA00022679"/>
    </source>
</evidence>
<dbReference type="PANTHER" id="PTHR45453:SF1">
    <property type="entry name" value="PHOSPHATE REGULON SENSOR PROTEIN PHOR"/>
    <property type="match status" value="1"/>
</dbReference>
<keyword evidence="7" id="KW-0472">Membrane</keyword>
<gene>
    <name evidence="9" type="ORF">DSOUD_2666</name>
</gene>